<dbReference type="InterPro" id="IPR050266">
    <property type="entry name" value="AB_hydrolase_sf"/>
</dbReference>
<dbReference type="SUPFAM" id="SSF53474">
    <property type="entry name" value="alpha/beta-Hydrolases"/>
    <property type="match status" value="1"/>
</dbReference>
<name>A0A6J6NFV8_9ZZZZ</name>
<accession>A0A6J6NFV8</accession>
<evidence type="ECO:0000259" key="1">
    <source>
        <dbReference type="Pfam" id="PF00561"/>
    </source>
</evidence>
<proteinExistence type="predicted"/>
<organism evidence="2">
    <name type="scientific">freshwater metagenome</name>
    <dbReference type="NCBI Taxonomy" id="449393"/>
    <lineage>
        <taxon>unclassified sequences</taxon>
        <taxon>metagenomes</taxon>
        <taxon>ecological metagenomes</taxon>
    </lineage>
</organism>
<dbReference type="Pfam" id="PF00561">
    <property type="entry name" value="Abhydrolase_1"/>
    <property type="match status" value="1"/>
</dbReference>
<protein>
    <submittedName>
        <fullName evidence="2">Unannotated protein</fullName>
    </submittedName>
</protein>
<dbReference type="InterPro" id="IPR000073">
    <property type="entry name" value="AB_hydrolase_1"/>
</dbReference>
<dbReference type="PRINTS" id="PR00111">
    <property type="entry name" value="ABHYDROLASE"/>
</dbReference>
<dbReference type="PANTHER" id="PTHR43798">
    <property type="entry name" value="MONOACYLGLYCEROL LIPASE"/>
    <property type="match status" value="1"/>
</dbReference>
<dbReference type="Gene3D" id="3.40.50.1820">
    <property type="entry name" value="alpha/beta hydrolase"/>
    <property type="match status" value="1"/>
</dbReference>
<dbReference type="PANTHER" id="PTHR43798:SF33">
    <property type="entry name" value="HYDROLASE, PUTATIVE (AFU_ORTHOLOGUE AFUA_2G14860)-RELATED"/>
    <property type="match status" value="1"/>
</dbReference>
<sequence length="299" mass="33143">MTTAAEYMDNAQGRTIKKSVEVDSVNTDYWFYPATTTDSRKAQNVVLVHGYRGDHHGLEAFAGGLTDYNVYAPDIPGFGTSSPLKAEHTLDNYVTWFEKFLKAVDLRNPIAIGHSFGTLIISAAEAKSTLLKALICINPVAGGITKGMSRFLLNFVKGYYWFAHILPQGLGLAMLKTPLLVDSMSSYTTKSDDKALRKWIKNQHRLHFNSFANAQVVWESYIASIDNTMAPYVPLIKKPILLVAAELDEITPVSAVIKMSQQMHNASVHEIKNCGHLVHYEAAEETIDAMNAFIAKQSN</sequence>
<dbReference type="InterPro" id="IPR029058">
    <property type="entry name" value="AB_hydrolase_fold"/>
</dbReference>
<evidence type="ECO:0000313" key="2">
    <source>
        <dbReference type="EMBL" id="CAB4685157.1"/>
    </source>
</evidence>
<reference evidence="2" key="1">
    <citation type="submission" date="2020-05" db="EMBL/GenBank/DDBJ databases">
        <authorList>
            <person name="Chiriac C."/>
            <person name="Salcher M."/>
            <person name="Ghai R."/>
            <person name="Kavagutti S V."/>
        </authorList>
    </citation>
    <scope>NUCLEOTIDE SEQUENCE</scope>
</reference>
<dbReference type="EMBL" id="CAEZXL010000065">
    <property type="protein sequence ID" value="CAB4685157.1"/>
    <property type="molecule type" value="Genomic_DNA"/>
</dbReference>
<dbReference type="AlphaFoldDB" id="A0A6J6NFV8"/>
<gene>
    <name evidence="2" type="ORF">UFOPK2373_00489</name>
</gene>
<dbReference type="GO" id="GO:0016020">
    <property type="term" value="C:membrane"/>
    <property type="evidence" value="ECO:0007669"/>
    <property type="project" value="TreeGrafter"/>
</dbReference>
<feature type="domain" description="AB hydrolase-1" evidence="1">
    <location>
        <begin position="45"/>
        <end position="282"/>
    </location>
</feature>